<accession>A0A811KPH2</accession>
<reference evidence="1" key="1">
    <citation type="submission" date="2020-09" db="EMBL/GenBank/DDBJ databases">
        <authorList>
            <person name="Kikuchi T."/>
        </authorList>
    </citation>
    <scope>NUCLEOTIDE SEQUENCE</scope>
    <source>
        <strain evidence="1">SH1</strain>
    </source>
</reference>
<evidence type="ECO:0000313" key="2">
    <source>
        <dbReference type="Proteomes" id="UP000614601"/>
    </source>
</evidence>
<gene>
    <name evidence="1" type="ORF">BOKJ2_LOCUS7563</name>
</gene>
<name>A0A811KPH2_9BILA</name>
<dbReference type="EMBL" id="CAJFCW020000004">
    <property type="protein sequence ID" value="CAG9110143.1"/>
    <property type="molecule type" value="Genomic_DNA"/>
</dbReference>
<proteinExistence type="predicted"/>
<dbReference type="Proteomes" id="UP000614601">
    <property type="component" value="Unassembled WGS sequence"/>
</dbReference>
<protein>
    <submittedName>
        <fullName evidence="1">Uncharacterized protein</fullName>
    </submittedName>
</protein>
<sequence length="100" mass="11478">MGTLGKFKSKFLSFWEEDIFWDDHISNNVPKDNGEYVVSSYGEGGWFDGQCEPYVLIYNWCNSNCHVYKTYNKKANIDLYGKGVESSDALCDQAKPAKRD</sequence>
<organism evidence="1 2">
    <name type="scientific">Bursaphelenchus okinawaensis</name>
    <dbReference type="NCBI Taxonomy" id="465554"/>
    <lineage>
        <taxon>Eukaryota</taxon>
        <taxon>Metazoa</taxon>
        <taxon>Ecdysozoa</taxon>
        <taxon>Nematoda</taxon>
        <taxon>Chromadorea</taxon>
        <taxon>Rhabditida</taxon>
        <taxon>Tylenchina</taxon>
        <taxon>Tylenchomorpha</taxon>
        <taxon>Aphelenchoidea</taxon>
        <taxon>Aphelenchoididae</taxon>
        <taxon>Bursaphelenchus</taxon>
    </lineage>
</organism>
<evidence type="ECO:0000313" key="1">
    <source>
        <dbReference type="EMBL" id="CAD5218353.1"/>
    </source>
</evidence>
<dbReference type="Proteomes" id="UP000783686">
    <property type="component" value="Unassembled WGS sequence"/>
</dbReference>
<dbReference type="EMBL" id="CAJFDH010000004">
    <property type="protein sequence ID" value="CAD5218353.1"/>
    <property type="molecule type" value="Genomic_DNA"/>
</dbReference>
<comment type="caution">
    <text evidence="1">The sequence shown here is derived from an EMBL/GenBank/DDBJ whole genome shotgun (WGS) entry which is preliminary data.</text>
</comment>
<keyword evidence="2" id="KW-1185">Reference proteome</keyword>
<dbReference type="AlphaFoldDB" id="A0A811KPH2"/>